<comment type="caution">
    <text evidence="1">The sequence shown here is derived from an EMBL/GenBank/DDBJ whole genome shotgun (WGS) entry which is preliminary data.</text>
</comment>
<gene>
    <name evidence="1" type="ORF">ACEZDJ_18300</name>
</gene>
<dbReference type="RefSeq" id="WP_157623753.1">
    <property type="nucleotide sequence ID" value="NZ_JBHEZZ010000009.1"/>
</dbReference>
<protein>
    <submittedName>
        <fullName evidence="1">Uncharacterized protein</fullName>
    </submittedName>
</protein>
<accession>A0ABV6UP65</accession>
<keyword evidence="2" id="KW-1185">Reference proteome</keyword>
<dbReference type="EMBL" id="JBHEZZ010000009">
    <property type="protein sequence ID" value="MFC1403245.1"/>
    <property type="molecule type" value="Genomic_DNA"/>
</dbReference>
<name>A0ABV6UP65_9ACTN</name>
<evidence type="ECO:0000313" key="2">
    <source>
        <dbReference type="Proteomes" id="UP001592528"/>
    </source>
</evidence>
<dbReference type="Proteomes" id="UP001592528">
    <property type="component" value="Unassembled WGS sequence"/>
</dbReference>
<reference evidence="1 2" key="1">
    <citation type="submission" date="2024-09" db="EMBL/GenBank/DDBJ databases">
        <authorList>
            <person name="Lee S.D."/>
        </authorList>
    </citation>
    <scope>NUCLEOTIDE SEQUENCE [LARGE SCALE GENOMIC DNA]</scope>
    <source>
        <strain evidence="1 2">N1-5</strain>
    </source>
</reference>
<sequence length="47" mass="5458">MWGKIETVLDAYDHAECPPPETFRVEVDPVGQYLRHPRMPELHLARG</sequence>
<proteinExistence type="predicted"/>
<evidence type="ECO:0000313" key="1">
    <source>
        <dbReference type="EMBL" id="MFC1403245.1"/>
    </source>
</evidence>
<organism evidence="1 2">
    <name type="scientific">Streptacidiphilus cavernicola</name>
    <dbReference type="NCBI Taxonomy" id="3342716"/>
    <lineage>
        <taxon>Bacteria</taxon>
        <taxon>Bacillati</taxon>
        <taxon>Actinomycetota</taxon>
        <taxon>Actinomycetes</taxon>
        <taxon>Kitasatosporales</taxon>
        <taxon>Streptomycetaceae</taxon>
        <taxon>Streptacidiphilus</taxon>
    </lineage>
</organism>